<evidence type="ECO:0000313" key="7">
    <source>
        <dbReference type="Proteomes" id="UP000184603"/>
    </source>
</evidence>
<keyword evidence="2" id="KW-0813">Transport</keyword>
<dbReference type="InterPro" id="IPR030678">
    <property type="entry name" value="Peptide/Ni-bd"/>
</dbReference>
<dbReference type="PANTHER" id="PTHR30290">
    <property type="entry name" value="PERIPLASMIC BINDING COMPONENT OF ABC TRANSPORTER"/>
    <property type="match status" value="1"/>
</dbReference>
<evidence type="ECO:0000256" key="2">
    <source>
        <dbReference type="ARBA" id="ARBA00022448"/>
    </source>
</evidence>
<dbReference type="OrthoDB" id="9772924at2"/>
<dbReference type="InterPro" id="IPR000914">
    <property type="entry name" value="SBP_5_dom"/>
</dbReference>
<feature type="chain" id="PRO_5012500777" evidence="4">
    <location>
        <begin position="27"/>
        <end position="529"/>
    </location>
</feature>
<evidence type="ECO:0000256" key="4">
    <source>
        <dbReference type="SAM" id="SignalP"/>
    </source>
</evidence>
<feature type="domain" description="Solute-binding protein family 5" evidence="5">
    <location>
        <begin position="71"/>
        <end position="429"/>
    </location>
</feature>
<keyword evidence="7" id="KW-1185">Reference proteome</keyword>
<dbReference type="GO" id="GO:0015833">
    <property type="term" value="P:peptide transport"/>
    <property type="evidence" value="ECO:0007669"/>
    <property type="project" value="TreeGrafter"/>
</dbReference>
<proteinExistence type="inferred from homology"/>
<reference evidence="6 7" key="1">
    <citation type="submission" date="2016-12" db="EMBL/GenBank/DDBJ databases">
        <authorList>
            <person name="Song W.-J."/>
            <person name="Kurnit D.M."/>
        </authorList>
    </citation>
    <scope>NUCLEOTIDE SEQUENCE [LARGE SCALE GENOMIC DNA]</scope>
    <source>
        <strain evidence="6 7">DSM 18488</strain>
    </source>
</reference>
<dbReference type="RefSeq" id="WP_143170591.1">
    <property type="nucleotide sequence ID" value="NZ_FRFE01000001.1"/>
</dbReference>
<feature type="signal peptide" evidence="4">
    <location>
        <begin position="1"/>
        <end position="26"/>
    </location>
</feature>
<dbReference type="CDD" id="cd08518">
    <property type="entry name" value="PBP2_NikA_DppA_OppA_like_19"/>
    <property type="match status" value="1"/>
</dbReference>
<evidence type="ECO:0000259" key="5">
    <source>
        <dbReference type="Pfam" id="PF00496"/>
    </source>
</evidence>
<dbReference type="PIRSF" id="PIRSF002741">
    <property type="entry name" value="MppA"/>
    <property type="match status" value="1"/>
</dbReference>
<keyword evidence="3 4" id="KW-0732">Signal</keyword>
<evidence type="ECO:0000256" key="3">
    <source>
        <dbReference type="ARBA" id="ARBA00022729"/>
    </source>
</evidence>
<dbReference type="InterPro" id="IPR039424">
    <property type="entry name" value="SBP_5"/>
</dbReference>
<dbReference type="GO" id="GO:0030288">
    <property type="term" value="C:outer membrane-bounded periplasmic space"/>
    <property type="evidence" value="ECO:0007669"/>
    <property type="project" value="UniProtKB-ARBA"/>
</dbReference>
<dbReference type="EMBL" id="FRFE01000001">
    <property type="protein sequence ID" value="SHO42828.1"/>
    <property type="molecule type" value="Genomic_DNA"/>
</dbReference>
<sequence>MPNRFLCCLALSICTALLLSFSSASGAVTTETLMLAIKGEPEEGYDPILGWGLYGNPLFQSTLLKRDEKLQIVPSLATKYTLSQDGLQWQLTIREDAVFSDGIPLTSEDVAFTFTTAKGAGGKVDLAHLDRVEVTGPYSLTLYLNQRDTTFINRLITLGIVPKHAYSEGYGRKPIGSGPYMLTEWTEGQQMVAEANPNYFGKPPFFKKIVFLFTDEDTSYAAAKAGKVHMVVVPQSLAHQELPEMVLRAVKSVDNRGLMFPTIPNTGQKTAEGYPIGNSVTADPAIRKAVNLALNRQVLVEGILEGYGRPAFGVCDGLPWDNQENAISDNDLTGAVTLLEKAGWKDTDNDGIREKDGLKAEFTIVYPASRLVRQYLALACADMLEKVGIKAHVEGKNNFDEIRKIMHRDVIVFGWGSHDPIELYHLYSSKNAGIEYNNAGFYTNPEVDSNLERALAAGSFDESLQFWKAAQWNGATGVNTRGDAAWAWLVNLDHTYFVHKDLDIGNSQVEPHGHGWPITANIEQWKWRR</sequence>
<name>A0A1M7XVV5_9BACT</name>
<organism evidence="6 7">
    <name type="scientific">Desulfopila aestuarii DSM 18488</name>
    <dbReference type="NCBI Taxonomy" id="1121416"/>
    <lineage>
        <taxon>Bacteria</taxon>
        <taxon>Pseudomonadati</taxon>
        <taxon>Thermodesulfobacteriota</taxon>
        <taxon>Desulfobulbia</taxon>
        <taxon>Desulfobulbales</taxon>
        <taxon>Desulfocapsaceae</taxon>
        <taxon>Desulfopila</taxon>
    </lineage>
</organism>
<dbReference type="PANTHER" id="PTHR30290:SF9">
    <property type="entry name" value="OLIGOPEPTIDE-BINDING PROTEIN APPA"/>
    <property type="match status" value="1"/>
</dbReference>
<protein>
    <submittedName>
        <fullName evidence="6">Peptide/nickel transport system substrate-binding protein</fullName>
    </submittedName>
</protein>
<evidence type="ECO:0000313" key="6">
    <source>
        <dbReference type="EMBL" id="SHO42828.1"/>
    </source>
</evidence>
<dbReference type="Gene3D" id="3.40.190.10">
    <property type="entry name" value="Periplasmic binding protein-like II"/>
    <property type="match status" value="1"/>
</dbReference>
<dbReference type="AlphaFoldDB" id="A0A1M7XVV5"/>
<dbReference type="SUPFAM" id="SSF53850">
    <property type="entry name" value="Periplasmic binding protein-like II"/>
    <property type="match status" value="1"/>
</dbReference>
<evidence type="ECO:0000256" key="1">
    <source>
        <dbReference type="ARBA" id="ARBA00005695"/>
    </source>
</evidence>
<dbReference type="Gene3D" id="3.10.105.10">
    <property type="entry name" value="Dipeptide-binding Protein, Domain 3"/>
    <property type="match status" value="1"/>
</dbReference>
<dbReference type="GO" id="GO:1904680">
    <property type="term" value="F:peptide transmembrane transporter activity"/>
    <property type="evidence" value="ECO:0007669"/>
    <property type="project" value="TreeGrafter"/>
</dbReference>
<accession>A0A1M7XVV5</accession>
<dbReference type="GO" id="GO:0043190">
    <property type="term" value="C:ATP-binding cassette (ABC) transporter complex"/>
    <property type="evidence" value="ECO:0007669"/>
    <property type="project" value="InterPro"/>
</dbReference>
<dbReference type="STRING" id="1121416.SAMN02745220_00176"/>
<comment type="similarity">
    <text evidence="1">Belongs to the bacterial solute-binding protein 5 family.</text>
</comment>
<gene>
    <name evidence="6" type="ORF">SAMN02745220_00176</name>
</gene>
<dbReference type="Pfam" id="PF00496">
    <property type="entry name" value="SBP_bac_5"/>
    <property type="match status" value="1"/>
</dbReference>
<dbReference type="Proteomes" id="UP000184603">
    <property type="component" value="Unassembled WGS sequence"/>
</dbReference>